<evidence type="ECO:0000313" key="3">
    <source>
        <dbReference type="Proteomes" id="UP000663829"/>
    </source>
</evidence>
<sequence>DSICIINRHSSSLSSSPPSQWAYSQVRRPTPSQQESHYCRESTVQLYREQQPSYFYDLKLAEFLKKQNAQCLHLRSLHVPTPSASLTTSIDYGCFGSSDLSSEDRSIEQRHQISQDSFPYSLNSNWTVGMTVDDHNSSKRQFVSTRECVV</sequence>
<accession>A0A816AY01</accession>
<protein>
    <submittedName>
        <fullName evidence="1">Uncharacterized protein</fullName>
    </submittedName>
</protein>
<dbReference type="EMBL" id="CAJNOQ010035778">
    <property type="protein sequence ID" value="CAF1601241.1"/>
    <property type="molecule type" value="Genomic_DNA"/>
</dbReference>
<evidence type="ECO:0000313" key="1">
    <source>
        <dbReference type="EMBL" id="CAF1601241.1"/>
    </source>
</evidence>
<feature type="non-terminal residue" evidence="1">
    <location>
        <position position="1"/>
    </location>
</feature>
<reference evidence="1" key="1">
    <citation type="submission" date="2021-02" db="EMBL/GenBank/DDBJ databases">
        <authorList>
            <person name="Nowell W R."/>
        </authorList>
    </citation>
    <scope>NUCLEOTIDE SEQUENCE</scope>
</reference>
<dbReference type="Proteomes" id="UP000681722">
    <property type="component" value="Unassembled WGS sequence"/>
</dbReference>
<proteinExistence type="predicted"/>
<dbReference type="AlphaFoldDB" id="A0A816AY01"/>
<dbReference type="EMBL" id="CAJOBC010102195">
    <property type="protein sequence ID" value="CAF4478411.1"/>
    <property type="molecule type" value="Genomic_DNA"/>
</dbReference>
<name>A0A816AY01_9BILA</name>
<comment type="caution">
    <text evidence="1">The sequence shown here is derived from an EMBL/GenBank/DDBJ whole genome shotgun (WGS) entry which is preliminary data.</text>
</comment>
<dbReference type="Proteomes" id="UP000663829">
    <property type="component" value="Unassembled WGS sequence"/>
</dbReference>
<gene>
    <name evidence="1" type="ORF">GPM918_LOCUS42453</name>
    <name evidence="2" type="ORF">SRO942_LOCUS43685</name>
</gene>
<evidence type="ECO:0000313" key="2">
    <source>
        <dbReference type="EMBL" id="CAF4478411.1"/>
    </source>
</evidence>
<organism evidence="1 3">
    <name type="scientific">Didymodactylos carnosus</name>
    <dbReference type="NCBI Taxonomy" id="1234261"/>
    <lineage>
        <taxon>Eukaryota</taxon>
        <taxon>Metazoa</taxon>
        <taxon>Spiralia</taxon>
        <taxon>Gnathifera</taxon>
        <taxon>Rotifera</taxon>
        <taxon>Eurotatoria</taxon>
        <taxon>Bdelloidea</taxon>
        <taxon>Philodinida</taxon>
        <taxon>Philodinidae</taxon>
        <taxon>Didymodactylos</taxon>
    </lineage>
</organism>
<keyword evidence="3" id="KW-1185">Reference proteome</keyword>